<gene>
    <name evidence="3" type="ORF">CBM2586_P70017</name>
    <name evidence="2" type="ORF">CBM2589_P60015</name>
</gene>
<dbReference type="Proteomes" id="UP000257016">
    <property type="component" value="Unassembled WGS sequence"/>
</dbReference>
<proteinExistence type="predicted"/>
<keyword evidence="1" id="KW-0472">Membrane</keyword>
<keyword evidence="1" id="KW-0812">Transmembrane</keyword>
<sequence>MKPHIQHSHHAYRAGDTHHGSRYYLILGACILAFGLLYVAWSL</sequence>
<dbReference type="RefSeq" id="WP_256461665.1">
    <property type="nucleotide sequence ID" value="NZ_CBCRZP010000056.1"/>
</dbReference>
<evidence type="ECO:0000313" key="4">
    <source>
        <dbReference type="Proteomes" id="UP000256297"/>
    </source>
</evidence>
<dbReference type="AlphaFoldDB" id="A0A375CPF5"/>
<dbReference type="EMBL" id="OFSN01000064">
    <property type="protein sequence ID" value="SOY78201.1"/>
    <property type="molecule type" value="Genomic_DNA"/>
</dbReference>
<evidence type="ECO:0000313" key="3">
    <source>
        <dbReference type="EMBL" id="SOY78201.1"/>
    </source>
</evidence>
<evidence type="ECO:0000313" key="2">
    <source>
        <dbReference type="EMBL" id="SOY77264.1"/>
    </source>
</evidence>
<organism evidence="3">
    <name type="scientific">Cupriavidus taiwanensis</name>
    <dbReference type="NCBI Taxonomy" id="164546"/>
    <lineage>
        <taxon>Bacteria</taxon>
        <taxon>Pseudomonadati</taxon>
        <taxon>Pseudomonadota</taxon>
        <taxon>Betaproteobacteria</taxon>
        <taxon>Burkholderiales</taxon>
        <taxon>Burkholderiaceae</taxon>
        <taxon>Cupriavidus</taxon>
    </lineage>
</organism>
<feature type="transmembrane region" description="Helical" evidence="1">
    <location>
        <begin position="21"/>
        <end position="41"/>
    </location>
</feature>
<geneLocation type="plasmid" evidence="4">
    <name>cbm2589_p</name>
</geneLocation>
<protein>
    <submittedName>
        <fullName evidence="3">Uncharacterized protein</fullName>
    </submittedName>
</protein>
<accession>A0A375CPF5</accession>
<keyword evidence="1" id="KW-1133">Transmembrane helix</keyword>
<dbReference type="Proteomes" id="UP000256297">
    <property type="component" value="Plasmid CBM2589_p"/>
</dbReference>
<dbReference type="EMBL" id="OFSP01000074">
    <property type="protein sequence ID" value="SOY77264.1"/>
    <property type="molecule type" value="Genomic_DNA"/>
</dbReference>
<comment type="caution">
    <text evidence="3">The sequence shown here is derived from an EMBL/GenBank/DDBJ whole genome shotgun (WGS) entry which is preliminary data.</text>
</comment>
<name>A0A375CPF5_9BURK</name>
<reference evidence="3 4" key="1">
    <citation type="submission" date="2018-01" db="EMBL/GenBank/DDBJ databases">
        <authorList>
            <person name="Clerissi C."/>
        </authorList>
    </citation>
    <scope>NUCLEOTIDE SEQUENCE</scope>
    <source>
        <strain evidence="3">Cupriavidus taiwanensis LMG 19430</strain>
        <strain evidence="2">Cupriavidus taiwanensis STM 3521</strain>
        <plasmid evidence="4">cbm2589_p</plasmid>
    </source>
</reference>
<dbReference type="GeneID" id="79942049"/>
<evidence type="ECO:0000256" key="1">
    <source>
        <dbReference type="SAM" id="Phobius"/>
    </source>
</evidence>